<sequence length="821" mass="93781">MPSHLTRNVFRRLLANEPIVHRGCLRQQPHRSFSHIGSTQRPRPHRVIPSSLQNVQRRSFFNLNIFSKREEAKEADKDPGVDKMMELAKRQRLRARMPPTEDVYRAVRVFFEAKANPQKLSSRRPFTDTQAQLVLQSLRYLATSRKTVKEVEGLADAQESQPFIRSKLGRRMLSVVRRDNQATTQAHVDLARFLYEEAEFPDHLYLRYRAFVVYIETLCHTRQTNLARDAVLQYQQSLQQSSGKFAQTAWEAILAGYVRENNEPEVLRTLQVMDGRIPRPATMPMITLSMQRNKAADVKKWWSLRWSLRPSRPTHADVNDERDGKILAKVLRWCIANNEIETGQEIVREMMASNPSKLIWDAVLIWAAGTKRSVDEIDRMITVMEDSNTHVSDWSQWRMADIVTINGLVDLAISLNDPYMAERFIALGKSRNIEPDAKTLVLQMDYRLSVNDVDGALTAYKNLQAKDTSLHEDVPAVNRLIVALCRSKYHDFDTVMNVAADLADRRALFDAFTVSTLTSLHLSRDEYDDVVDLLNTHAFHYSSTERTGIRDAIVSITTDSSTPLSRAWRSYVILRDVFDEMQRSDRTAIMTAFLDRGRSDLAVNVFQDMRMHTRTDTIPTIETYVLAFIGLAKLRDIESIEVVHNLLKIDININLTTYIYTSLILAYTACGQPRTALTFWDDIVASREGPTYNSIHAAFRACEKSIWGHARAKKIWEMLRSRSVDLDQDLWASYVAALAGNGDLESALSVLEEGVAAGEVEVDFFVLGSMYAAMAGRETQGDVEAYGKEKYPKEWEKLEALGTEEDENGWKTFKIDRAIGP</sequence>
<dbReference type="Gene3D" id="1.25.40.10">
    <property type="entry name" value="Tetratricopeptide repeat domain"/>
    <property type="match status" value="1"/>
</dbReference>
<evidence type="ECO:0000256" key="1">
    <source>
        <dbReference type="ARBA" id="ARBA00022737"/>
    </source>
</evidence>
<keyword evidence="1" id="KW-0677">Repeat</keyword>
<reference evidence="2" key="1">
    <citation type="journal article" date="2020" name="Stud. Mycol.">
        <title>101 Dothideomycetes genomes: a test case for predicting lifestyles and emergence of pathogens.</title>
        <authorList>
            <person name="Haridas S."/>
            <person name="Albert R."/>
            <person name="Binder M."/>
            <person name="Bloem J."/>
            <person name="Labutti K."/>
            <person name="Salamov A."/>
            <person name="Andreopoulos B."/>
            <person name="Baker S."/>
            <person name="Barry K."/>
            <person name="Bills G."/>
            <person name="Bluhm B."/>
            <person name="Cannon C."/>
            <person name="Castanera R."/>
            <person name="Culley D."/>
            <person name="Daum C."/>
            <person name="Ezra D."/>
            <person name="Gonzalez J."/>
            <person name="Henrissat B."/>
            <person name="Kuo A."/>
            <person name="Liang C."/>
            <person name="Lipzen A."/>
            <person name="Lutzoni F."/>
            <person name="Magnuson J."/>
            <person name="Mondo S."/>
            <person name="Nolan M."/>
            <person name="Ohm R."/>
            <person name="Pangilinan J."/>
            <person name="Park H.-J."/>
            <person name="Ramirez L."/>
            <person name="Alfaro M."/>
            <person name="Sun H."/>
            <person name="Tritt A."/>
            <person name="Yoshinaga Y."/>
            <person name="Zwiers L.-H."/>
            <person name="Turgeon B."/>
            <person name="Goodwin S."/>
            <person name="Spatafora J."/>
            <person name="Crous P."/>
            <person name="Grigoriev I."/>
        </authorList>
    </citation>
    <scope>NUCLEOTIDE SEQUENCE</scope>
    <source>
        <strain evidence="2">CBS 113389</strain>
    </source>
</reference>
<dbReference type="Proteomes" id="UP000799767">
    <property type="component" value="Unassembled WGS sequence"/>
</dbReference>
<dbReference type="InterPro" id="IPR002885">
    <property type="entry name" value="PPR_rpt"/>
</dbReference>
<dbReference type="GeneID" id="54471420"/>
<dbReference type="InterPro" id="IPR011990">
    <property type="entry name" value="TPR-like_helical_dom_sf"/>
</dbReference>
<dbReference type="RefSeq" id="XP_033594056.1">
    <property type="nucleotide sequence ID" value="XM_033730418.1"/>
</dbReference>
<organism evidence="2 3">
    <name type="scientific">Neohortaea acidophila</name>
    <dbReference type="NCBI Taxonomy" id="245834"/>
    <lineage>
        <taxon>Eukaryota</taxon>
        <taxon>Fungi</taxon>
        <taxon>Dikarya</taxon>
        <taxon>Ascomycota</taxon>
        <taxon>Pezizomycotina</taxon>
        <taxon>Dothideomycetes</taxon>
        <taxon>Dothideomycetidae</taxon>
        <taxon>Mycosphaerellales</taxon>
        <taxon>Teratosphaeriaceae</taxon>
        <taxon>Neohortaea</taxon>
    </lineage>
</organism>
<dbReference type="PANTHER" id="PTHR47932">
    <property type="entry name" value="ATPASE EXPRESSION PROTEIN 3"/>
    <property type="match status" value="1"/>
</dbReference>
<dbReference type="OrthoDB" id="185373at2759"/>
<dbReference type="AlphaFoldDB" id="A0A6A6Q7Y2"/>
<dbReference type="PANTHER" id="PTHR47932:SF44">
    <property type="entry name" value="MIOREX COMPLEX COMPONENT 1"/>
    <property type="match status" value="1"/>
</dbReference>
<proteinExistence type="predicted"/>
<protein>
    <submittedName>
        <fullName evidence="2">Uncharacterized protein</fullName>
    </submittedName>
</protein>
<evidence type="ECO:0000313" key="2">
    <source>
        <dbReference type="EMBL" id="KAF2487487.1"/>
    </source>
</evidence>
<dbReference type="Pfam" id="PF01535">
    <property type="entry name" value="PPR"/>
    <property type="match status" value="1"/>
</dbReference>
<accession>A0A6A6Q7Y2</accession>
<dbReference type="EMBL" id="MU001631">
    <property type="protein sequence ID" value="KAF2487487.1"/>
    <property type="molecule type" value="Genomic_DNA"/>
</dbReference>
<name>A0A6A6Q7Y2_9PEZI</name>
<evidence type="ECO:0000313" key="3">
    <source>
        <dbReference type="Proteomes" id="UP000799767"/>
    </source>
</evidence>
<gene>
    <name evidence="2" type="ORF">BDY17DRAFT_243294</name>
</gene>
<keyword evidence="3" id="KW-1185">Reference proteome</keyword>